<feature type="region of interest" description="Disordered" evidence="1">
    <location>
        <begin position="73"/>
        <end position="94"/>
    </location>
</feature>
<evidence type="ECO:0000256" key="1">
    <source>
        <dbReference type="SAM" id="MobiDB-lite"/>
    </source>
</evidence>
<dbReference type="EMBL" id="BRYA01000405">
    <property type="protein sequence ID" value="GMI48523.1"/>
    <property type="molecule type" value="Genomic_DNA"/>
</dbReference>
<protein>
    <submittedName>
        <fullName evidence="2">Uncharacterized protein</fullName>
    </submittedName>
</protein>
<accession>A0A9W7LFT8</accession>
<organism evidence="2 3">
    <name type="scientific">Triparma columacea</name>
    <dbReference type="NCBI Taxonomy" id="722753"/>
    <lineage>
        <taxon>Eukaryota</taxon>
        <taxon>Sar</taxon>
        <taxon>Stramenopiles</taxon>
        <taxon>Ochrophyta</taxon>
        <taxon>Bolidophyceae</taxon>
        <taxon>Parmales</taxon>
        <taxon>Triparmaceae</taxon>
        <taxon>Triparma</taxon>
    </lineage>
</organism>
<proteinExistence type="predicted"/>
<dbReference type="OrthoDB" id="229828at2759"/>
<name>A0A9W7LFT8_9STRA</name>
<gene>
    <name evidence="2" type="ORF">TrCOL_g5175</name>
</gene>
<evidence type="ECO:0000313" key="2">
    <source>
        <dbReference type="EMBL" id="GMI48523.1"/>
    </source>
</evidence>
<dbReference type="Proteomes" id="UP001165065">
    <property type="component" value="Unassembled WGS sequence"/>
</dbReference>
<reference evidence="3" key="1">
    <citation type="journal article" date="2023" name="Commun. Biol.">
        <title>Genome analysis of Parmales, the sister group of diatoms, reveals the evolutionary specialization of diatoms from phago-mixotrophs to photoautotrophs.</title>
        <authorList>
            <person name="Ban H."/>
            <person name="Sato S."/>
            <person name="Yoshikawa S."/>
            <person name="Yamada K."/>
            <person name="Nakamura Y."/>
            <person name="Ichinomiya M."/>
            <person name="Sato N."/>
            <person name="Blanc-Mathieu R."/>
            <person name="Endo H."/>
            <person name="Kuwata A."/>
            <person name="Ogata H."/>
        </authorList>
    </citation>
    <scope>NUCLEOTIDE SEQUENCE [LARGE SCALE GENOMIC DNA]</scope>
</reference>
<comment type="caution">
    <text evidence="2">The sequence shown here is derived from an EMBL/GenBank/DDBJ whole genome shotgun (WGS) entry which is preliminary data.</text>
</comment>
<dbReference type="InterPro" id="IPR011990">
    <property type="entry name" value="TPR-like_helical_dom_sf"/>
</dbReference>
<feature type="region of interest" description="Disordered" evidence="1">
    <location>
        <begin position="1"/>
        <end position="33"/>
    </location>
</feature>
<dbReference type="AlphaFoldDB" id="A0A9W7LFT8"/>
<keyword evidence="3" id="KW-1185">Reference proteome</keyword>
<sequence length="760" mass="81555">MSRLNDYSKFDNLCIDSDSDGDDEPKPFSSLPPNQELSVDAIFTSAANLFSSKKPKLALQTYHKFLSELKNPVEKQPKQPYPSTATSWTPPHHPSSIPVSPEQLLYLYVNMSAIYYSLDDFSNTFKFSASAISVVRAHSPLMLKGGSSPSLTLDVVLLRSKAFHFAGMANLCTVEGSLVPPEKVRPLLLRAKASFKSAEESLVGVDFSEASLANFAASVSSSLARACSLLDSHTPPKSFSSSSDSGSKSDRISMLSKSYSEGESRIDKGHLDAALKVFEFVLSGCDNLRKSAPSGSERVENDGGEVLAVKCLLQISSLHGRMGFPVKQYKSLRDAAGRCGKGKGFGNVAGLWRKAGLAGVRVNDLKGGGECFEKALSLLGFKEGVVLVGEEGIEDGEEDDVYELDPSGNIITPPSRPPPPPLSDPWSVIGNLASLSGIRCSLRLYSSSLPLITRAHQLLKSSKSTLSKNPGYKSLTLTVLEVLGDCHAGLGDFGLARGYAEECVELGEETCEFARVASACESLAHMEGRVRKGEGGGGFPSEKEVGLWMKAGELYERTGDSLRGGRTYLGLAGVMKSCLDTSDGSSTSDQNASVVKALSFAKRAFGEVRRRKREKEEGELGKGEMVEALRGEFEAAKALAFFVQATTDFDAGDEVDVDEVTQAFFECRTVSGLTHKALGIKVGDPRIGDALDVESAGRVSYEWGSCLVKRKGEGDLALASIAFNEALKVWKGANVEGGRFDKHVGMAERMAKMVEEKLGA</sequence>
<evidence type="ECO:0000313" key="3">
    <source>
        <dbReference type="Proteomes" id="UP001165065"/>
    </source>
</evidence>
<dbReference type="SUPFAM" id="SSF48452">
    <property type="entry name" value="TPR-like"/>
    <property type="match status" value="1"/>
</dbReference>